<dbReference type="GO" id="GO:0015098">
    <property type="term" value="F:molybdate ion transmembrane transporter activity"/>
    <property type="evidence" value="ECO:0007669"/>
    <property type="project" value="InterPro"/>
</dbReference>
<evidence type="ECO:0000313" key="2">
    <source>
        <dbReference type="EMBL" id="MBK6301850.1"/>
    </source>
</evidence>
<dbReference type="EMBL" id="JADKGK010000020">
    <property type="protein sequence ID" value="MBL0004429.1"/>
    <property type="molecule type" value="Genomic_DNA"/>
</dbReference>
<dbReference type="InterPro" id="IPR031563">
    <property type="entry name" value="MOT1/MOT2"/>
</dbReference>
<feature type="transmembrane region" description="Helical" evidence="1">
    <location>
        <begin position="298"/>
        <end position="316"/>
    </location>
</feature>
<dbReference type="Pfam" id="PF16983">
    <property type="entry name" value="MFS_MOT1"/>
    <property type="match status" value="2"/>
</dbReference>
<feature type="transmembrane region" description="Helical" evidence="1">
    <location>
        <begin position="322"/>
        <end position="341"/>
    </location>
</feature>
<keyword evidence="1" id="KW-0472">Membrane</keyword>
<comment type="caution">
    <text evidence="3">The sequence shown here is derived from an EMBL/GenBank/DDBJ whole genome shotgun (WGS) entry which is preliminary data.</text>
</comment>
<evidence type="ECO:0000313" key="5">
    <source>
        <dbReference type="Proteomes" id="UP000718281"/>
    </source>
</evidence>
<dbReference type="AlphaFoldDB" id="A0A935IXC1"/>
<protein>
    <submittedName>
        <fullName evidence="3">Sulfate/molybdate transporter</fullName>
    </submittedName>
</protein>
<organism evidence="3 6">
    <name type="scientific">Candidatus Phosphoribacter hodrii</name>
    <dbReference type="NCBI Taxonomy" id="2953743"/>
    <lineage>
        <taxon>Bacteria</taxon>
        <taxon>Bacillati</taxon>
        <taxon>Actinomycetota</taxon>
        <taxon>Actinomycetes</taxon>
        <taxon>Micrococcales</taxon>
        <taxon>Dermatophilaceae</taxon>
        <taxon>Candidatus Phosphoribacter</taxon>
    </lineage>
</organism>
<evidence type="ECO:0000256" key="1">
    <source>
        <dbReference type="SAM" id="Phobius"/>
    </source>
</evidence>
<keyword evidence="1" id="KW-1133">Transmembrane helix</keyword>
<dbReference type="PANTHER" id="PTHR31970">
    <property type="match status" value="1"/>
</dbReference>
<dbReference type="Proteomes" id="UP000726105">
    <property type="component" value="Unassembled WGS sequence"/>
</dbReference>
<dbReference type="EMBL" id="JADIXZ010000005">
    <property type="protein sequence ID" value="MBK6301850.1"/>
    <property type="molecule type" value="Genomic_DNA"/>
</dbReference>
<sequence length="392" mass="39806">MPRRSRDAGREVAPIKELDRREVAGAVADLGVLVPIVVALILVNGLSASAVLLPAGLLYVAAGWFYRLPIPVQPLKAFGAIAIAQGLGADVIAAGSLLMALVFIPLGLSGLLDRAAAIFPKPLVRGVQLSVGILLIRLAWGLVVEPPRQFADAGAPTALLVAGALVAGAAAYVWRARGITVVLVGIALVWVVARAHLPMTLGPSELRLHTPSASDFATAAVVLVVPQLPLTFANSCIATADAARGYFGAAASRVTAGRLAVSLGLGNVLAGLLGGMPVCHGAGGLTAHRSFGARTGRAPIFLGTILVVLALVAGQVTGGALAGFPVWILAALLGVAGVLHIQLLRDLRGRTEWGFAIAAGVLGALVNLAVALAVGLSAWWVAAALRRSRASG</sequence>
<evidence type="ECO:0000313" key="3">
    <source>
        <dbReference type="EMBL" id="MBK7274117.1"/>
    </source>
</evidence>
<reference evidence="5 6" key="1">
    <citation type="submission" date="2020-10" db="EMBL/GenBank/DDBJ databases">
        <title>Connecting structure to function with the recovery of over 1000 high-quality activated sludge metagenome-assembled genomes encoding full-length rRNA genes using long-read sequencing.</title>
        <authorList>
            <person name="Singleton C.M."/>
            <person name="Petriglieri F."/>
            <person name="Kristensen J.M."/>
            <person name="Kirkegaard R.H."/>
            <person name="Michaelsen T.Y."/>
            <person name="Andersen M.H."/>
            <person name="Karst S.M."/>
            <person name="Dueholm M.S."/>
            <person name="Nielsen P.H."/>
            <person name="Albertsen M."/>
        </authorList>
    </citation>
    <scope>NUCLEOTIDE SEQUENCE [LARGE SCALE GENOMIC DNA]</scope>
    <source>
        <strain evidence="2">AalE_18-Q3-R2-46_BAT3C.188</strain>
        <strain evidence="3">Ega_18-Q3-R5-49_MAXAC.001</strain>
        <strain evidence="4">Ribe_18-Q3-R11-54_MAXAC.001</strain>
    </source>
</reference>
<gene>
    <name evidence="2" type="ORF">IPF40_12655</name>
    <name evidence="3" type="ORF">IPI13_13420</name>
    <name evidence="4" type="ORF">IPP00_10740</name>
</gene>
<dbReference type="PANTHER" id="PTHR31970:SF9">
    <property type="entry name" value="MOLYBDATE TRANSPORTER 2"/>
    <property type="match status" value="1"/>
</dbReference>
<proteinExistence type="predicted"/>
<evidence type="ECO:0000313" key="4">
    <source>
        <dbReference type="EMBL" id="MBL0004429.1"/>
    </source>
</evidence>
<feature type="transmembrane region" description="Helical" evidence="1">
    <location>
        <begin position="179"/>
        <end position="197"/>
    </location>
</feature>
<dbReference type="Proteomes" id="UP000886632">
    <property type="component" value="Unassembled WGS sequence"/>
</dbReference>
<feature type="transmembrane region" description="Helical" evidence="1">
    <location>
        <begin position="23"/>
        <end position="42"/>
    </location>
</feature>
<dbReference type="Proteomes" id="UP000718281">
    <property type="component" value="Unassembled WGS sequence"/>
</dbReference>
<feature type="transmembrane region" description="Helical" evidence="1">
    <location>
        <begin position="123"/>
        <end position="143"/>
    </location>
</feature>
<accession>A0A935IXC1</accession>
<keyword evidence="1" id="KW-0812">Transmembrane</keyword>
<name>A0A935IXC1_9MICO</name>
<feature type="transmembrane region" description="Helical" evidence="1">
    <location>
        <begin position="155"/>
        <end position="173"/>
    </location>
</feature>
<feature type="transmembrane region" description="Helical" evidence="1">
    <location>
        <begin position="78"/>
        <end position="103"/>
    </location>
</feature>
<feature type="transmembrane region" description="Helical" evidence="1">
    <location>
        <begin position="353"/>
        <end position="382"/>
    </location>
</feature>
<evidence type="ECO:0000313" key="6">
    <source>
        <dbReference type="Proteomes" id="UP000726105"/>
    </source>
</evidence>
<dbReference type="EMBL" id="JADJIB010000004">
    <property type="protein sequence ID" value="MBK7274117.1"/>
    <property type="molecule type" value="Genomic_DNA"/>
</dbReference>